<dbReference type="EMBL" id="CP022603">
    <property type="protein sequence ID" value="ASV84135.1"/>
    <property type="molecule type" value="Genomic_DNA"/>
</dbReference>
<proteinExistence type="predicted"/>
<organism evidence="1 2">
    <name type="scientific">Ochrobactrum quorumnocens</name>
    <dbReference type="NCBI Taxonomy" id="271865"/>
    <lineage>
        <taxon>Bacteria</taxon>
        <taxon>Pseudomonadati</taxon>
        <taxon>Pseudomonadota</taxon>
        <taxon>Alphaproteobacteria</taxon>
        <taxon>Hyphomicrobiales</taxon>
        <taxon>Brucellaceae</taxon>
        <taxon>Brucella/Ochrobactrum group</taxon>
        <taxon>Ochrobactrum</taxon>
    </lineage>
</organism>
<gene>
    <name evidence="1" type="ORF">CES85_4927</name>
</gene>
<dbReference type="KEGG" id="och:CES85_4927"/>
<name>A0A248UBM9_9HYPH</name>
<reference evidence="1 2" key="1">
    <citation type="submission" date="2017-07" db="EMBL/GenBank/DDBJ databases">
        <title>Phylogenetic study on the rhizospheric bacterium Ochrobactrum sp. A44.</title>
        <authorList>
            <person name="Krzyzanowska D.M."/>
            <person name="Ossowicki A."/>
            <person name="Rajewska M."/>
            <person name="Maciag T."/>
            <person name="Kaczynski Z."/>
            <person name="Czerwicka M."/>
            <person name="Jafra S."/>
        </authorList>
    </citation>
    <scope>NUCLEOTIDE SEQUENCE [LARGE SCALE GENOMIC DNA]</scope>
    <source>
        <strain evidence="1 2">A44</strain>
    </source>
</reference>
<evidence type="ECO:0000313" key="2">
    <source>
        <dbReference type="Proteomes" id="UP000215256"/>
    </source>
</evidence>
<sequence length="44" mass="4961">MVLREANAIRQTVTAVPTIQSEPEPLQLFSKYKTPLIERSLGFS</sequence>
<dbReference type="AlphaFoldDB" id="A0A248UBM9"/>
<protein>
    <submittedName>
        <fullName evidence="1">Uncharacterized protein</fullName>
    </submittedName>
</protein>
<accession>A0A248UBM9</accession>
<dbReference type="Proteomes" id="UP000215256">
    <property type="component" value="Chromosome 2"/>
</dbReference>
<evidence type="ECO:0000313" key="1">
    <source>
        <dbReference type="EMBL" id="ASV84135.1"/>
    </source>
</evidence>